<name>A0A8J3ILJ1_9CHLR</name>
<keyword evidence="2" id="KW-1133">Transmembrane helix</keyword>
<feature type="region of interest" description="Disordered" evidence="1">
    <location>
        <begin position="120"/>
        <end position="161"/>
    </location>
</feature>
<proteinExistence type="predicted"/>
<evidence type="ECO:0000256" key="1">
    <source>
        <dbReference type="SAM" id="MobiDB-lite"/>
    </source>
</evidence>
<reference evidence="3" key="1">
    <citation type="submission" date="2020-10" db="EMBL/GenBank/DDBJ databases">
        <title>Taxonomic study of unclassified bacteria belonging to the class Ktedonobacteria.</title>
        <authorList>
            <person name="Yabe S."/>
            <person name="Wang C.M."/>
            <person name="Zheng Y."/>
            <person name="Sakai Y."/>
            <person name="Cavaletti L."/>
            <person name="Monciardini P."/>
            <person name="Donadio S."/>
        </authorList>
    </citation>
    <scope>NUCLEOTIDE SEQUENCE</scope>
    <source>
        <strain evidence="3">ID150040</strain>
    </source>
</reference>
<keyword evidence="4" id="KW-1185">Reference proteome</keyword>
<comment type="caution">
    <text evidence="3">The sequence shown here is derived from an EMBL/GenBank/DDBJ whole genome shotgun (WGS) entry which is preliminary data.</text>
</comment>
<dbReference type="EMBL" id="BNJK01000001">
    <property type="protein sequence ID" value="GHO96063.1"/>
    <property type="molecule type" value="Genomic_DNA"/>
</dbReference>
<sequence>MDFCGQCGFQLAPEDTRCPRCGAAIEPGEPSATGNMHPNAPTEQARSFIANRPSPTSTQGYTHPPTQQNEMQQKLVLRPGWSDDNYSTAAASDATSMMDQPMMGNAYPTAYPQQSATNYPPAGGFPPQTYGGFAPPSGRLYNNTPVPNAYPGSSPYQGMQESVSHTSKGRSAGLVLILIGLLFILSSILLFILQHNGAI</sequence>
<dbReference type="RefSeq" id="WP_220206709.1">
    <property type="nucleotide sequence ID" value="NZ_BNJK01000001.1"/>
</dbReference>
<accession>A0A8J3ILJ1</accession>
<dbReference type="AlphaFoldDB" id="A0A8J3ILJ1"/>
<keyword evidence="2" id="KW-0812">Transmembrane</keyword>
<evidence type="ECO:0000313" key="3">
    <source>
        <dbReference type="EMBL" id="GHO96063.1"/>
    </source>
</evidence>
<evidence type="ECO:0000313" key="4">
    <source>
        <dbReference type="Proteomes" id="UP000597444"/>
    </source>
</evidence>
<gene>
    <name evidence="3" type="ORF">KSF_061110</name>
</gene>
<keyword evidence="2" id="KW-0472">Membrane</keyword>
<organism evidence="3 4">
    <name type="scientific">Reticulibacter mediterranei</name>
    <dbReference type="NCBI Taxonomy" id="2778369"/>
    <lineage>
        <taxon>Bacteria</taxon>
        <taxon>Bacillati</taxon>
        <taxon>Chloroflexota</taxon>
        <taxon>Ktedonobacteria</taxon>
        <taxon>Ktedonobacterales</taxon>
        <taxon>Reticulibacteraceae</taxon>
        <taxon>Reticulibacter</taxon>
    </lineage>
</organism>
<feature type="transmembrane region" description="Helical" evidence="2">
    <location>
        <begin position="172"/>
        <end position="193"/>
    </location>
</feature>
<dbReference type="Proteomes" id="UP000597444">
    <property type="component" value="Unassembled WGS sequence"/>
</dbReference>
<evidence type="ECO:0000256" key="2">
    <source>
        <dbReference type="SAM" id="Phobius"/>
    </source>
</evidence>
<protein>
    <submittedName>
        <fullName evidence="3">Uncharacterized protein</fullName>
    </submittedName>
</protein>